<organism evidence="1 2">
    <name type="scientific">Mycoplasmopsis anatis</name>
    <dbReference type="NCBI Taxonomy" id="171279"/>
    <lineage>
        <taxon>Bacteria</taxon>
        <taxon>Bacillati</taxon>
        <taxon>Mycoplasmatota</taxon>
        <taxon>Mycoplasmoidales</taxon>
        <taxon>Metamycoplasmataceae</taxon>
        <taxon>Mycoplasmopsis</taxon>
    </lineage>
</organism>
<sequence>MVAWLFYFTRVPNISVPQGYNARHIKKHMNSIRVHYIKKENFGLGISEIKTPYGNKVEFMI</sequence>
<gene>
    <name evidence="1" type="ORF">MADP07_00750</name>
</gene>
<proteinExistence type="predicted"/>
<dbReference type="Proteomes" id="UP000746160">
    <property type="component" value="Unassembled WGS sequence"/>
</dbReference>
<protein>
    <submittedName>
        <fullName evidence="1">Transcriptional regulator</fullName>
    </submittedName>
</protein>
<dbReference type="AlphaFoldDB" id="A0A9Q3LB44"/>
<accession>A0A9Q3LB44</accession>
<reference evidence="1" key="1">
    <citation type="journal article" date="2021" name="Genes Genomics">
        <title>Comparative genomic analysis of Mycoplasma anatis strains.</title>
        <authorList>
            <person name="Zhou Q."/>
            <person name="Mai K."/>
            <person name="Yang D."/>
            <person name="Liu J."/>
            <person name="Yan Z."/>
            <person name="Luo C."/>
            <person name="Tan Y."/>
            <person name="Cao S."/>
            <person name="Zhou Q."/>
            <person name="Chen L."/>
            <person name="Chen F."/>
        </authorList>
    </citation>
    <scope>NUCLEOTIDE SEQUENCE</scope>
    <source>
        <strain evidence="1">DP07</strain>
    </source>
</reference>
<evidence type="ECO:0000313" key="2">
    <source>
        <dbReference type="Proteomes" id="UP000746160"/>
    </source>
</evidence>
<name>A0A9Q3LB44_9BACT</name>
<evidence type="ECO:0000313" key="1">
    <source>
        <dbReference type="EMBL" id="MBW0603006.1"/>
    </source>
</evidence>
<comment type="caution">
    <text evidence="1">The sequence shown here is derived from an EMBL/GenBank/DDBJ whole genome shotgun (WGS) entry which is preliminary data.</text>
</comment>
<dbReference type="EMBL" id="JABZFG010000019">
    <property type="protein sequence ID" value="MBW0603006.1"/>
    <property type="molecule type" value="Genomic_DNA"/>
</dbReference>